<accession>A0A2S7WP30</accession>
<name>A0A2S7WP30_9FLAO</name>
<dbReference type="AlphaFoldDB" id="A0A2S7WP30"/>
<proteinExistence type="predicted"/>
<evidence type="ECO:0000313" key="3">
    <source>
        <dbReference type="Proteomes" id="UP000238882"/>
    </source>
</evidence>
<dbReference type="Pfam" id="PF13468">
    <property type="entry name" value="Glyoxalase_3"/>
    <property type="match status" value="1"/>
</dbReference>
<sequence>MTSFSSCKKQERHKPIETKQEKIATDLKLDHFNIWTNYPQKAKQKLIELGFTAIPDSLSRIHHGQGTTGRYFYFLNTYLEFIYVYDKEEFTLNNKKNTALDFKERVNFENNGASPFSIALKVKDYKVDKIPFEKIEYHQEWMAENMSIYAAKNSKLNLKEPSVFVVYPEIETDEFETYDDLVKIPEEYKIWRTFFKHPNGAKKVTKITITSSGLNDNTATIKTLNTLQNISVKSGEKHLMEVYFDNKAQGKKFDLRPEIPLIIYL</sequence>
<dbReference type="InterPro" id="IPR029068">
    <property type="entry name" value="Glyas_Bleomycin-R_OHBP_Dase"/>
</dbReference>
<dbReference type="Gene3D" id="3.10.180.10">
    <property type="entry name" value="2,3-Dihydroxybiphenyl 1,2-Dioxygenase, domain 1"/>
    <property type="match status" value="1"/>
</dbReference>
<gene>
    <name evidence="2" type="ORF">BTO18_09360</name>
</gene>
<dbReference type="Proteomes" id="UP000238882">
    <property type="component" value="Unassembled WGS sequence"/>
</dbReference>
<organism evidence="2 3">
    <name type="scientific">Polaribacter porphyrae</name>
    <dbReference type="NCBI Taxonomy" id="1137780"/>
    <lineage>
        <taxon>Bacteria</taxon>
        <taxon>Pseudomonadati</taxon>
        <taxon>Bacteroidota</taxon>
        <taxon>Flavobacteriia</taxon>
        <taxon>Flavobacteriales</taxon>
        <taxon>Flavobacteriaceae</taxon>
    </lineage>
</organism>
<evidence type="ECO:0000313" key="2">
    <source>
        <dbReference type="EMBL" id="PQJ79367.1"/>
    </source>
</evidence>
<reference evidence="2 3" key="1">
    <citation type="submission" date="2016-12" db="EMBL/GenBank/DDBJ databases">
        <title>Trade-off between light-utilization and light-protection in marine flavobacteria.</title>
        <authorList>
            <person name="Kumagai Y."/>
            <person name="Yoshizawa S."/>
            <person name="Kogure K."/>
            <person name="Iwasaki W."/>
        </authorList>
    </citation>
    <scope>NUCLEOTIDE SEQUENCE [LARGE SCALE GENOMIC DNA]</scope>
    <source>
        <strain evidence="2 3">NBRC 108759</strain>
    </source>
</reference>
<dbReference type="InterPro" id="IPR025870">
    <property type="entry name" value="Glyoxalase-like_dom"/>
</dbReference>
<evidence type="ECO:0000259" key="1">
    <source>
        <dbReference type="Pfam" id="PF13468"/>
    </source>
</evidence>
<comment type="caution">
    <text evidence="2">The sequence shown here is derived from an EMBL/GenBank/DDBJ whole genome shotgun (WGS) entry which is preliminary data.</text>
</comment>
<protein>
    <recommendedName>
        <fullName evidence="1">Glyoxalase-like domain-containing protein</fullName>
    </recommendedName>
</protein>
<dbReference type="EMBL" id="MSCN01000001">
    <property type="protein sequence ID" value="PQJ79367.1"/>
    <property type="molecule type" value="Genomic_DNA"/>
</dbReference>
<keyword evidence="3" id="KW-1185">Reference proteome</keyword>
<feature type="domain" description="Glyoxalase-like" evidence="1">
    <location>
        <begin position="29"/>
        <end position="130"/>
    </location>
</feature>